<protein>
    <submittedName>
        <fullName evidence="2">Uncharacterized protein</fullName>
    </submittedName>
</protein>
<feature type="signal peptide" evidence="1">
    <location>
        <begin position="1"/>
        <end position="18"/>
    </location>
</feature>
<dbReference type="Proteomes" id="UP000799757">
    <property type="component" value="Unassembled WGS sequence"/>
</dbReference>
<keyword evidence="3" id="KW-1185">Reference proteome</keyword>
<proteinExistence type="predicted"/>
<accession>A0A6A6XQL7</accession>
<keyword evidence="1" id="KW-0732">Signal</keyword>
<gene>
    <name evidence="2" type="ORF">K505DRAFT_106922</name>
</gene>
<evidence type="ECO:0000313" key="2">
    <source>
        <dbReference type="EMBL" id="KAF2798443.1"/>
    </source>
</evidence>
<evidence type="ECO:0000313" key="3">
    <source>
        <dbReference type="Proteomes" id="UP000799757"/>
    </source>
</evidence>
<sequence length="82" mass="9452">MMLHCCAALYWGLELVSLDDESLSRYREQQAQVTEEIESTLLDALVANSSNTVRDQGTDEICERFTQKPHFFCSRDRDMLCS</sequence>
<name>A0A6A6XQL7_9PLEO</name>
<organism evidence="2 3">
    <name type="scientific">Melanomma pulvis-pyrius CBS 109.77</name>
    <dbReference type="NCBI Taxonomy" id="1314802"/>
    <lineage>
        <taxon>Eukaryota</taxon>
        <taxon>Fungi</taxon>
        <taxon>Dikarya</taxon>
        <taxon>Ascomycota</taxon>
        <taxon>Pezizomycotina</taxon>
        <taxon>Dothideomycetes</taxon>
        <taxon>Pleosporomycetidae</taxon>
        <taxon>Pleosporales</taxon>
        <taxon>Melanommataceae</taxon>
        <taxon>Melanomma</taxon>
    </lineage>
</organism>
<feature type="chain" id="PRO_5025625138" evidence="1">
    <location>
        <begin position="19"/>
        <end position="82"/>
    </location>
</feature>
<reference evidence="2" key="1">
    <citation type="journal article" date="2020" name="Stud. Mycol.">
        <title>101 Dothideomycetes genomes: a test case for predicting lifestyles and emergence of pathogens.</title>
        <authorList>
            <person name="Haridas S."/>
            <person name="Albert R."/>
            <person name="Binder M."/>
            <person name="Bloem J."/>
            <person name="Labutti K."/>
            <person name="Salamov A."/>
            <person name="Andreopoulos B."/>
            <person name="Baker S."/>
            <person name="Barry K."/>
            <person name="Bills G."/>
            <person name="Bluhm B."/>
            <person name="Cannon C."/>
            <person name="Castanera R."/>
            <person name="Culley D."/>
            <person name="Daum C."/>
            <person name="Ezra D."/>
            <person name="Gonzalez J."/>
            <person name="Henrissat B."/>
            <person name="Kuo A."/>
            <person name="Liang C."/>
            <person name="Lipzen A."/>
            <person name="Lutzoni F."/>
            <person name="Magnuson J."/>
            <person name="Mondo S."/>
            <person name="Nolan M."/>
            <person name="Ohm R."/>
            <person name="Pangilinan J."/>
            <person name="Park H.-J."/>
            <person name="Ramirez L."/>
            <person name="Alfaro M."/>
            <person name="Sun H."/>
            <person name="Tritt A."/>
            <person name="Yoshinaga Y."/>
            <person name="Zwiers L.-H."/>
            <person name="Turgeon B."/>
            <person name="Goodwin S."/>
            <person name="Spatafora J."/>
            <person name="Crous P."/>
            <person name="Grigoriev I."/>
        </authorList>
    </citation>
    <scope>NUCLEOTIDE SEQUENCE</scope>
    <source>
        <strain evidence="2">CBS 109.77</strain>
    </source>
</reference>
<evidence type="ECO:0000256" key="1">
    <source>
        <dbReference type="SAM" id="SignalP"/>
    </source>
</evidence>
<dbReference type="AlphaFoldDB" id="A0A6A6XQL7"/>
<dbReference type="EMBL" id="MU001784">
    <property type="protein sequence ID" value="KAF2798443.1"/>
    <property type="molecule type" value="Genomic_DNA"/>
</dbReference>